<dbReference type="Gene3D" id="3.30.310.260">
    <property type="match status" value="1"/>
</dbReference>
<dbReference type="InterPro" id="IPR023170">
    <property type="entry name" value="HhH_base_excis_C"/>
</dbReference>
<keyword evidence="7" id="KW-0511">Multifunctional enzyme</keyword>
<evidence type="ECO:0000256" key="9">
    <source>
        <dbReference type="ARBA" id="ARBA00044632"/>
    </source>
</evidence>
<keyword evidence="3" id="KW-0227">DNA damage</keyword>
<keyword evidence="5" id="KW-0234">DNA repair</keyword>
<reference evidence="11" key="1">
    <citation type="journal article" date="2021" name="PeerJ">
        <title>Extensive microbial diversity within the chicken gut microbiome revealed by metagenomics and culture.</title>
        <authorList>
            <person name="Gilroy R."/>
            <person name="Ravi A."/>
            <person name="Getino M."/>
            <person name="Pursley I."/>
            <person name="Horton D.L."/>
            <person name="Alikhan N.F."/>
            <person name="Baker D."/>
            <person name="Gharbi K."/>
            <person name="Hall N."/>
            <person name="Watson M."/>
            <person name="Adriaenssens E.M."/>
            <person name="Foster-Nyarko E."/>
            <person name="Jarju S."/>
            <person name="Secka A."/>
            <person name="Antonio M."/>
            <person name="Oren A."/>
            <person name="Chaudhuri R.R."/>
            <person name="La Ragione R."/>
            <person name="Hildebrand F."/>
            <person name="Pallen M.J."/>
        </authorList>
    </citation>
    <scope>NUCLEOTIDE SEQUENCE</scope>
    <source>
        <strain evidence="11">USAMLcec4-12693</strain>
    </source>
</reference>
<dbReference type="Gene3D" id="1.10.1670.10">
    <property type="entry name" value="Helix-hairpin-Helix base-excision DNA repair enzymes (C-terminal)"/>
    <property type="match status" value="1"/>
</dbReference>
<evidence type="ECO:0000256" key="1">
    <source>
        <dbReference type="ARBA" id="ARBA00010679"/>
    </source>
</evidence>
<dbReference type="InterPro" id="IPR003265">
    <property type="entry name" value="HhH-GPD_domain"/>
</dbReference>
<dbReference type="GO" id="GO:0140078">
    <property type="term" value="F:class I DNA-(apurinic or apyrimidinic site) endonuclease activity"/>
    <property type="evidence" value="ECO:0007669"/>
    <property type="project" value="UniProtKB-EC"/>
</dbReference>
<reference evidence="11" key="2">
    <citation type="submission" date="2021-09" db="EMBL/GenBank/DDBJ databases">
        <authorList>
            <person name="Gilroy R."/>
        </authorList>
    </citation>
    <scope>NUCLEOTIDE SEQUENCE</scope>
    <source>
        <strain evidence="11">USAMLcec4-12693</strain>
    </source>
</reference>
<evidence type="ECO:0000259" key="10">
    <source>
        <dbReference type="SMART" id="SM00478"/>
    </source>
</evidence>
<dbReference type="SUPFAM" id="SSF48150">
    <property type="entry name" value="DNA-glycosylase"/>
    <property type="match status" value="1"/>
</dbReference>
<dbReference type="GO" id="GO:0006284">
    <property type="term" value="P:base-excision repair"/>
    <property type="evidence" value="ECO:0007669"/>
    <property type="project" value="InterPro"/>
</dbReference>
<keyword evidence="8" id="KW-0326">Glycosidase</keyword>
<dbReference type="RefSeq" id="WP_277271434.1">
    <property type="nucleotide sequence ID" value="NZ_DYXE01000003.1"/>
</dbReference>
<evidence type="ECO:0000256" key="6">
    <source>
        <dbReference type="ARBA" id="ARBA00023239"/>
    </source>
</evidence>
<dbReference type="SUPFAM" id="SSF55945">
    <property type="entry name" value="TATA-box binding protein-like"/>
    <property type="match status" value="1"/>
</dbReference>
<comment type="catalytic activity">
    <reaction evidence="9">
        <text>2'-deoxyribonucleotide-(2'-deoxyribose 5'-phosphate)-2'-deoxyribonucleotide-DNA = a 3'-end 2'-deoxyribonucleotide-(2,3-dehydro-2,3-deoxyribose 5'-phosphate)-DNA + a 5'-end 5'-phospho-2'-deoxyribonucleoside-DNA + H(+)</text>
        <dbReference type="Rhea" id="RHEA:66592"/>
        <dbReference type="Rhea" id="RHEA-COMP:13180"/>
        <dbReference type="Rhea" id="RHEA-COMP:16897"/>
        <dbReference type="Rhea" id="RHEA-COMP:17067"/>
        <dbReference type="ChEBI" id="CHEBI:15378"/>
        <dbReference type="ChEBI" id="CHEBI:136412"/>
        <dbReference type="ChEBI" id="CHEBI:157695"/>
        <dbReference type="ChEBI" id="CHEBI:167181"/>
        <dbReference type="EC" id="4.2.99.18"/>
    </reaction>
</comment>
<dbReference type="EC" id="4.2.99.18" evidence="2"/>
<accession>A0A9D2VVL7</accession>
<gene>
    <name evidence="11" type="ORF">K8V39_00210</name>
</gene>
<keyword evidence="4" id="KW-0378">Hydrolase</keyword>
<dbReference type="GO" id="GO:0003684">
    <property type="term" value="F:damaged DNA binding"/>
    <property type="evidence" value="ECO:0007669"/>
    <property type="project" value="InterPro"/>
</dbReference>
<dbReference type="Pfam" id="PF07934">
    <property type="entry name" value="OGG_N"/>
    <property type="match status" value="1"/>
</dbReference>
<dbReference type="PANTHER" id="PTHR10242:SF2">
    <property type="entry name" value="N-GLYCOSYLASE_DNA LYASE"/>
    <property type="match status" value="1"/>
</dbReference>
<protein>
    <recommendedName>
        <fullName evidence="2">DNA-(apurinic or apyrimidinic site) lyase</fullName>
        <ecNumber evidence="2">4.2.99.18</ecNumber>
    </recommendedName>
</protein>
<dbReference type="InterPro" id="IPR012904">
    <property type="entry name" value="OGG_N"/>
</dbReference>
<dbReference type="InterPro" id="IPR011257">
    <property type="entry name" value="DNA_glycosylase"/>
</dbReference>
<dbReference type="Proteomes" id="UP000813420">
    <property type="component" value="Unassembled WGS sequence"/>
</dbReference>
<evidence type="ECO:0000256" key="3">
    <source>
        <dbReference type="ARBA" id="ARBA00022763"/>
    </source>
</evidence>
<evidence type="ECO:0000256" key="4">
    <source>
        <dbReference type="ARBA" id="ARBA00022801"/>
    </source>
</evidence>
<dbReference type="GO" id="GO:0008534">
    <property type="term" value="F:oxidized purine nucleobase lesion DNA N-glycosylase activity"/>
    <property type="evidence" value="ECO:0007669"/>
    <property type="project" value="InterPro"/>
</dbReference>
<name>A0A9D2VVL7_9FIRM</name>
<dbReference type="PANTHER" id="PTHR10242">
    <property type="entry name" value="8-OXOGUANINE DNA GLYCOSYLASE"/>
    <property type="match status" value="1"/>
</dbReference>
<proteinExistence type="inferred from homology"/>
<keyword evidence="6" id="KW-0456">Lyase</keyword>
<comment type="similarity">
    <text evidence="1">Belongs to the type-1 OGG1 family.</text>
</comment>
<dbReference type="GO" id="GO:0006289">
    <property type="term" value="P:nucleotide-excision repair"/>
    <property type="evidence" value="ECO:0007669"/>
    <property type="project" value="InterPro"/>
</dbReference>
<dbReference type="InterPro" id="IPR052054">
    <property type="entry name" value="Oxidative_DNA_repair_enzyme"/>
</dbReference>
<organism evidence="11 12">
    <name type="scientific">Merdimonas faecis</name>
    <dbReference type="NCBI Taxonomy" id="1653435"/>
    <lineage>
        <taxon>Bacteria</taxon>
        <taxon>Bacillati</taxon>
        <taxon>Bacillota</taxon>
        <taxon>Clostridia</taxon>
        <taxon>Lachnospirales</taxon>
        <taxon>Lachnospiraceae</taxon>
        <taxon>Merdimonas</taxon>
    </lineage>
</organism>
<dbReference type="Gene3D" id="1.10.340.30">
    <property type="entry name" value="Hypothetical protein, domain 2"/>
    <property type="match status" value="1"/>
</dbReference>
<evidence type="ECO:0000313" key="12">
    <source>
        <dbReference type="Proteomes" id="UP000813420"/>
    </source>
</evidence>
<dbReference type="CDD" id="cd00056">
    <property type="entry name" value="ENDO3c"/>
    <property type="match status" value="1"/>
</dbReference>
<evidence type="ECO:0000256" key="5">
    <source>
        <dbReference type="ARBA" id="ARBA00023204"/>
    </source>
</evidence>
<evidence type="ECO:0000313" key="11">
    <source>
        <dbReference type="EMBL" id="HJH48674.1"/>
    </source>
</evidence>
<feature type="domain" description="HhH-GPD" evidence="10">
    <location>
        <begin position="119"/>
        <end position="273"/>
    </location>
</feature>
<dbReference type="EMBL" id="DYXE01000003">
    <property type="protein sequence ID" value="HJH48674.1"/>
    <property type="molecule type" value="Genomic_DNA"/>
</dbReference>
<comment type="caution">
    <text evidence="11">The sequence shown here is derived from an EMBL/GenBank/DDBJ whole genome shotgun (WGS) entry which is preliminary data.</text>
</comment>
<evidence type="ECO:0000256" key="2">
    <source>
        <dbReference type="ARBA" id="ARBA00012720"/>
    </source>
</evidence>
<evidence type="ECO:0000256" key="7">
    <source>
        <dbReference type="ARBA" id="ARBA00023268"/>
    </source>
</evidence>
<sequence length="280" mass="32300">MVTIDNHYFSISQICESGQCFRLDPVSENTYELLAGGKYLKIEVRQQGQLEETGRTILHCSKEEYEEVWKEYFDLSASYADYARRIDEADEYLKAAARFGQGIRILRQDVWEMIITFIISQQNNIPRIKGLIRALCEKYGRRKETPEGGFYDTFPDAEALAGVSEEELRELKLGYRSKYICGTARMAVEGDFDLEKLKGMAYEDARAELMRLPGIGGKVADCICLFALHQMDAFPVDTHIKKALELHYPEGFPFTRYQGCAGVMQQYIFYYDLKAERRDI</sequence>
<dbReference type="SMART" id="SM00478">
    <property type="entry name" value="ENDO3c"/>
    <property type="match status" value="1"/>
</dbReference>
<dbReference type="Pfam" id="PF00730">
    <property type="entry name" value="HhH-GPD"/>
    <property type="match status" value="1"/>
</dbReference>
<dbReference type="AlphaFoldDB" id="A0A9D2VVL7"/>
<evidence type="ECO:0000256" key="8">
    <source>
        <dbReference type="ARBA" id="ARBA00023295"/>
    </source>
</evidence>